<comment type="caution">
    <text evidence="2">The sequence shown here is derived from an EMBL/GenBank/DDBJ whole genome shotgun (WGS) entry which is preliminary data.</text>
</comment>
<dbReference type="Proteomes" id="UP001177670">
    <property type="component" value="Unassembled WGS sequence"/>
</dbReference>
<feature type="non-terminal residue" evidence="2">
    <location>
        <position position="1"/>
    </location>
</feature>
<reference evidence="2" key="1">
    <citation type="submission" date="2021-10" db="EMBL/GenBank/DDBJ databases">
        <title>Melipona bicolor Genome sequencing and assembly.</title>
        <authorList>
            <person name="Araujo N.S."/>
            <person name="Arias M.C."/>
        </authorList>
    </citation>
    <scope>NUCLEOTIDE SEQUENCE</scope>
    <source>
        <strain evidence="2">USP_2M_L1-L4_2017</strain>
        <tissue evidence="2">Whole body</tissue>
    </source>
</reference>
<keyword evidence="3" id="KW-1185">Reference proteome</keyword>
<accession>A0AA40KYJ9</accession>
<dbReference type="EMBL" id="JAHYIQ010000001">
    <property type="protein sequence ID" value="KAK1137974.1"/>
    <property type="molecule type" value="Genomic_DNA"/>
</dbReference>
<feature type="region of interest" description="Disordered" evidence="1">
    <location>
        <begin position="1"/>
        <end position="50"/>
    </location>
</feature>
<evidence type="ECO:0000256" key="1">
    <source>
        <dbReference type="SAM" id="MobiDB-lite"/>
    </source>
</evidence>
<organism evidence="2 3">
    <name type="scientific">Melipona bicolor</name>
    <dbReference type="NCBI Taxonomy" id="60889"/>
    <lineage>
        <taxon>Eukaryota</taxon>
        <taxon>Metazoa</taxon>
        <taxon>Ecdysozoa</taxon>
        <taxon>Arthropoda</taxon>
        <taxon>Hexapoda</taxon>
        <taxon>Insecta</taxon>
        <taxon>Pterygota</taxon>
        <taxon>Neoptera</taxon>
        <taxon>Endopterygota</taxon>
        <taxon>Hymenoptera</taxon>
        <taxon>Apocrita</taxon>
        <taxon>Aculeata</taxon>
        <taxon>Apoidea</taxon>
        <taxon>Anthophila</taxon>
        <taxon>Apidae</taxon>
        <taxon>Melipona</taxon>
    </lineage>
</organism>
<evidence type="ECO:0000313" key="3">
    <source>
        <dbReference type="Proteomes" id="UP001177670"/>
    </source>
</evidence>
<name>A0AA40KYJ9_9HYME</name>
<sequence length="50" mass="5559">NKISRRKVERRLRTRANEEEPGRGGGEGETEEEARRPDVAPAGLCLTSHS</sequence>
<protein>
    <submittedName>
        <fullName evidence="2">Uncharacterized protein</fullName>
    </submittedName>
</protein>
<proteinExistence type="predicted"/>
<feature type="compositionally biased region" description="Basic residues" evidence="1">
    <location>
        <begin position="1"/>
        <end position="14"/>
    </location>
</feature>
<gene>
    <name evidence="2" type="ORF">K0M31_002465</name>
</gene>
<dbReference type="AlphaFoldDB" id="A0AA40KYJ9"/>
<evidence type="ECO:0000313" key="2">
    <source>
        <dbReference type="EMBL" id="KAK1137974.1"/>
    </source>
</evidence>